<evidence type="ECO:0000256" key="4">
    <source>
        <dbReference type="ARBA" id="ARBA00022729"/>
    </source>
</evidence>
<keyword evidence="3" id="KW-0812">Transmembrane</keyword>
<dbReference type="GO" id="GO:0098552">
    <property type="term" value="C:side of membrane"/>
    <property type="evidence" value="ECO:0007669"/>
    <property type="project" value="UniProtKB-KW"/>
</dbReference>
<dbReference type="InterPro" id="IPR050975">
    <property type="entry name" value="Sleep_regulator"/>
</dbReference>
<proteinExistence type="predicted"/>
<dbReference type="PANTHER" id="PTHR33562:SF23">
    <property type="entry name" value="PROTEIN QUIVER"/>
    <property type="match status" value="1"/>
</dbReference>
<evidence type="ECO:0000313" key="10">
    <source>
        <dbReference type="EnsemblMetazoa" id="SCAU004501-PA"/>
    </source>
</evidence>
<evidence type="ECO:0000256" key="2">
    <source>
        <dbReference type="ARBA" id="ARBA00022622"/>
    </source>
</evidence>
<dbReference type="InterPro" id="IPR045860">
    <property type="entry name" value="Snake_toxin-like_sf"/>
</dbReference>
<dbReference type="OrthoDB" id="6420171at2759"/>
<dbReference type="VEuPathDB" id="VectorBase:SCAU004501"/>
<evidence type="ECO:0000256" key="5">
    <source>
        <dbReference type="ARBA" id="ARBA00022989"/>
    </source>
</evidence>
<reference evidence="10" key="1">
    <citation type="submission" date="2020-05" db="UniProtKB">
        <authorList>
            <consortium name="EnsemblMetazoa"/>
        </authorList>
    </citation>
    <scope>IDENTIFICATION</scope>
    <source>
        <strain evidence="10">USDA</strain>
    </source>
</reference>
<dbReference type="GO" id="GO:0030431">
    <property type="term" value="P:sleep"/>
    <property type="evidence" value="ECO:0007669"/>
    <property type="project" value="InterPro"/>
</dbReference>
<evidence type="ECO:0000256" key="1">
    <source>
        <dbReference type="ARBA" id="ARBA00004589"/>
    </source>
</evidence>
<dbReference type="GO" id="GO:0032222">
    <property type="term" value="P:regulation of synaptic transmission, cholinergic"/>
    <property type="evidence" value="ECO:0007669"/>
    <property type="project" value="InterPro"/>
</dbReference>
<organism evidence="10 11">
    <name type="scientific">Stomoxys calcitrans</name>
    <name type="common">Stable fly</name>
    <name type="synonym">Conops calcitrans</name>
    <dbReference type="NCBI Taxonomy" id="35570"/>
    <lineage>
        <taxon>Eukaryota</taxon>
        <taxon>Metazoa</taxon>
        <taxon>Ecdysozoa</taxon>
        <taxon>Arthropoda</taxon>
        <taxon>Hexapoda</taxon>
        <taxon>Insecta</taxon>
        <taxon>Pterygota</taxon>
        <taxon>Neoptera</taxon>
        <taxon>Endopterygota</taxon>
        <taxon>Diptera</taxon>
        <taxon>Brachycera</taxon>
        <taxon>Muscomorpha</taxon>
        <taxon>Muscoidea</taxon>
        <taxon>Muscidae</taxon>
        <taxon>Stomoxys</taxon>
    </lineage>
</organism>
<evidence type="ECO:0000256" key="9">
    <source>
        <dbReference type="SAM" id="SignalP"/>
    </source>
</evidence>
<keyword evidence="2" id="KW-0336">GPI-anchor</keyword>
<keyword evidence="5" id="KW-1133">Transmembrane helix</keyword>
<dbReference type="Proteomes" id="UP000095300">
    <property type="component" value="Unassembled WGS sequence"/>
</dbReference>
<dbReference type="Pfam" id="PF17064">
    <property type="entry name" value="QVR"/>
    <property type="match status" value="1"/>
</dbReference>
<feature type="chain" id="PRO_5009326087" evidence="9">
    <location>
        <begin position="30"/>
        <end position="157"/>
    </location>
</feature>
<keyword evidence="4 9" id="KW-0732">Signal</keyword>
<keyword evidence="11" id="KW-1185">Reference proteome</keyword>
<keyword evidence="8" id="KW-0449">Lipoprotein</keyword>
<evidence type="ECO:0000256" key="7">
    <source>
        <dbReference type="ARBA" id="ARBA00023180"/>
    </source>
</evidence>
<dbReference type="SUPFAM" id="SSF57302">
    <property type="entry name" value="Snake toxin-like"/>
    <property type="match status" value="1"/>
</dbReference>
<protein>
    <submittedName>
        <fullName evidence="10">Uncharacterized protein</fullName>
    </submittedName>
</protein>
<gene>
    <name evidence="10" type="primary">106088072</name>
</gene>
<evidence type="ECO:0000256" key="3">
    <source>
        <dbReference type="ARBA" id="ARBA00022692"/>
    </source>
</evidence>
<name>A0A1I8P3J7_STOCA</name>
<dbReference type="AlphaFoldDB" id="A0A1I8P3J7"/>
<evidence type="ECO:0000256" key="8">
    <source>
        <dbReference type="ARBA" id="ARBA00023288"/>
    </source>
</evidence>
<comment type="subcellular location">
    <subcellularLocation>
        <location evidence="1">Membrane</location>
        <topology evidence="1">Lipid-anchor</topology>
        <topology evidence="1">GPI-anchor</topology>
    </subcellularLocation>
</comment>
<keyword evidence="7" id="KW-0325">Glycoprotein</keyword>
<dbReference type="PANTHER" id="PTHR33562">
    <property type="entry name" value="ATILLA, ISOFORM B-RELATED-RELATED"/>
    <property type="match status" value="1"/>
</dbReference>
<sequence>MVSTNAYKMLLNIAVIVAVITSQCLSVNALRCHQCNSHKEEDCIKLQLSTPGELRDNQFLKECVVQNGQQPFCRKTVLKIEATGEERIIRECGWMRDRIQIENGISCFNSDNEGYIQTICACDEDGCNGSQSLAKSKWNVLGVTAMSVAIATILHRN</sequence>
<evidence type="ECO:0000256" key="6">
    <source>
        <dbReference type="ARBA" id="ARBA00023136"/>
    </source>
</evidence>
<evidence type="ECO:0000313" key="11">
    <source>
        <dbReference type="Proteomes" id="UP000095300"/>
    </source>
</evidence>
<keyword evidence="6" id="KW-0472">Membrane</keyword>
<feature type="signal peptide" evidence="9">
    <location>
        <begin position="1"/>
        <end position="29"/>
    </location>
</feature>
<dbReference type="InterPro" id="IPR031424">
    <property type="entry name" value="QVR-like"/>
</dbReference>
<dbReference type="KEGG" id="scac:106088072"/>
<dbReference type="EnsemblMetazoa" id="SCAU004501-RA">
    <property type="protein sequence ID" value="SCAU004501-PA"/>
    <property type="gene ID" value="SCAU004501"/>
</dbReference>
<accession>A0A1I8P3J7</accession>